<dbReference type="EMBL" id="LO018304">
    <property type="protein sequence ID" value="CUM62291.1"/>
    <property type="molecule type" value="Genomic_DNA"/>
</dbReference>
<evidence type="ECO:0000313" key="2">
    <source>
        <dbReference type="EMBL" id="CUM62291.1"/>
    </source>
</evidence>
<name>A0A1J1JLW0_PLAAG</name>
<evidence type="ECO:0000313" key="1">
    <source>
        <dbReference type="EMBL" id="CUM61515.1"/>
    </source>
</evidence>
<sequence length="49" mass="5748">MTQEEKKNTNQLKRLAHLTKKTVYQLKAESLSIYLIKELNCPSIKMKLV</sequence>
<dbReference type="EMBL" id="LO018304">
    <property type="protein sequence ID" value="CUM61515.1"/>
    <property type="molecule type" value="Genomic_DNA"/>
</dbReference>
<accession>A0A1J1JLW0</accession>
<gene>
    <name evidence="1" type="ORF">PLAM_3549</name>
    <name evidence="2" type="ORF">PLAM_4326</name>
</gene>
<reference evidence="2" key="1">
    <citation type="submission" date="2015-09" db="EMBL/GenBank/DDBJ databases">
        <authorList>
            <person name="Jackson K.R."/>
            <person name="Lunt B.L."/>
            <person name="Fisher J.N.B."/>
            <person name="Gardner A.V."/>
            <person name="Bailey M.E."/>
            <person name="Deus L.M."/>
            <person name="Earl A.S."/>
            <person name="Gibby P.D."/>
            <person name="Hartmann K.A."/>
            <person name="Liu J.E."/>
            <person name="Manci A.M."/>
            <person name="Nielsen D.A."/>
            <person name="Solomon M.B."/>
            <person name="Breakwell D.P."/>
            <person name="Burnett S.H."/>
            <person name="Grose J.H."/>
        </authorList>
    </citation>
    <scope>NUCLEOTIDE SEQUENCE</scope>
    <source>
        <strain evidence="2">7805</strain>
    </source>
</reference>
<proteinExistence type="predicted"/>
<dbReference type="AlphaFoldDB" id="A0A1J1JLW0"/>
<organism evidence="2">
    <name type="scientific">Planktothrix agardhii</name>
    <name type="common">Oscillatoria agardhii</name>
    <dbReference type="NCBI Taxonomy" id="1160"/>
    <lineage>
        <taxon>Bacteria</taxon>
        <taxon>Bacillati</taxon>
        <taxon>Cyanobacteriota</taxon>
        <taxon>Cyanophyceae</taxon>
        <taxon>Oscillatoriophycideae</taxon>
        <taxon>Oscillatoriales</taxon>
        <taxon>Microcoleaceae</taxon>
        <taxon>Planktothrix</taxon>
    </lineage>
</organism>
<protein>
    <submittedName>
        <fullName evidence="2">Uncharacterized protein</fullName>
    </submittedName>
</protein>